<dbReference type="Gramene" id="PRQ51490">
    <property type="protein sequence ID" value="PRQ51490"/>
    <property type="gene ID" value="RchiOBHm_Chr2g0145031"/>
</dbReference>
<proteinExistence type="predicted"/>
<sequence>MLAQFLATKLVQNLLHPWNKFKLAFQYMPWMMLHFNTPFVRWLQTRIAAAVSENAIVLSFKSRGLGLQVVKYLAAKYEELGCEVKWMCKPDKVI</sequence>
<organism evidence="1 2">
    <name type="scientific">Rosa chinensis</name>
    <name type="common">China rose</name>
    <dbReference type="NCBI Taxonomy" id="74649"/>
    <lineage>
        <taxon>Eukaryota</taxon>
        <taxon>Viridiplantae</taxon>
        <taxon>Streptophyta</taxon>
        <taxon>Embryophyta</taxon>
        <taxon>Tracheophyta</taxon>
        <taxon>Spermatophyta</taxon>
        <taxon>Magnoliopsida</taxon>
        <taxon>eudicotyledons</taxon>
        <taxon>Gunneridae</taxon>
        <taxon>Pentapetalae</taxon>
        <taxon>rosids</taxon>
        <taxon>fabids</taxon>
        <taxon>Rosales</taxon>
        <taxon>Rosaceae</taxon>
        <taxon>Rosoideae</taxon>
        <taxon>Rosoideae incertae sedis</taxon>
        <taxon>Rosa</taxon>
    </lineage>
</organism>
<keyword evidence="2" id="KW-1185">Reference proteome</keyword>
<dbReference type="AlphaFoldDB" id="A0A2P6RYL1"/>
<comment type="caution">
    <text evidence="1">The sequence shown here is derived from an EMBL/GenBank/DDBJ whole genome shotgun (WGS) entry which is preliminary data.</text>
</comment>
<evidence type="ECO:0000313" key="2">
    <source>
        <dbReference type="Proteomes" id="UP000238479"/>
    </source>
</evidence>
<dbReference type="EMBL" id="PDCK01000040">
    <property type="protein sequence ID" value="PRQ51490.1"/>
    <property type="molecule type" value="Genomic_DNA"/>
</dbReference>
<reference evidence="1 2" key="1">
    <citation type="journal article" date="2018" name="Nat. Genet.">
        <title>The Rosa genome provides new insights in the design of modern roses.</title>
        <authorList>
            <person name="Bendahmane M."/>
        </authorList>
    </citation>
    <scope>NUCLEOTIDE SEQUENCE [LARGE SCALE GENOMIC DNA]</scope>
    <source>
        <strain evidence="2">cv. Old Blush</strain>
    </source>
</reference>
<name>A0A2P6RYL1_ROSCH</name>
<accession>A0A2P6RYL1</accession>
<evidence type="ECO:0000313" key="1">
    <source>
        <dbReference type="EMBL" id="PRQ51490.1"/>
    </source>
</evidence>
<gene>
    <name evidence="1" type="ORF">RchiOBHm_Chr2g0145031</name>
</gene>
<protein>
    <submittedName>
        <fullName evidence="1">Uncharacterized protein</fullName>
    </submittedName>
</protein>
<dbReference type="Proteomes" id="UP000238479">
    <property type="component" value="Chromosome 2"/>
</dbReference>